<dbReference type="Pfam" id="PF04082">
    <property type="entry name" value="Fungal_trans"/>
    <property type="match status" value="1"/>
</dbReference>
<protein>
    <recommendedName>
        <fullName evidence="11">Zn(2)-C6 fungal-type domain-containing protein</fullName>
    </recommendedName>
</protein>
<comment type="caution">
    <text evidence="12">The sequence shown here is derived from an EMBL/GenBank/DDBJ whole genome shotgun (WGS) entry which is preliminary data.</text>
</comment>
<evidence type="ECO:0000256" key="1">
    <source>
        <dbReference type="ARBA" id="ARBA00004123"/>
    </source>
</evidence>
<evidence type="ECO:0000256" key="10">
    <source>
        <dbReference type="SAM" id="MobiDB-lite"/>
    </source>
</evidence>
<dbReference type="InterPro" id="IPR007219">
    <property type="entry name" value="XnlR_reg_dom"/>
</dbReference>
<keyword evidence="5" id="KW-0805">Transcription regulation</keyword>
<dbReference type="CDD" id="cd12148">
    <property type="entry name" value="fungal_TF_MHR"/>
    <property type="match status" value="1"/>
</dbReference>
<dbReference type="SUPFAM" id="SSF57701">
    <property type="entry name" value="Zn2/Cys6 DNA-binding domain"/>
    <property type="match status" value="1"/>
</dbReference>
<feature type="compositionally biased region" description="Acidic residues" evidence="10">
    <location>
        <begin position="135"/>
        <end position="145"/>
    </location>
</feature>
<dbReference type="GO" id="GO:0006351">
    <property type="term" value="P:DNA-templated transcription"/>
    <property type="evidence" value="ECO:0007669"/>
    <property type="project" value="InterPro"/>
</dbReference>
<keyword evidence="9" id="KW-0539">Nucleus</keyword>
<dbReference type="PANTHER" id="PTHR47655:SF1">
    <property type="entry name" value="ZN(II)2CYS6 TRANSCRIPTION FACTOR (EUROFUNG)"/>
    <property type="match status" value="1"/>
</dbReference>
<keyword evidence="2" id="KW-0479">Metal-binding</keyword>
<name>A0A232LMU3_9EURO</name>
<keyword evidence="8" id="KW-0804">Transcription</keyword>
<feature type="domain" description="Zn(2)-C6 fungal-type" evidence="11">
    <location>
        <begin position="18"/>
        <end position="48"/>
    </location>
</feature>
<evidence type="ECO:0000256" key="9">
    <source>
        <dbReference type="ARBA" id="ARBA00023242"/>
    </source>
</evidence>
<dbReference type="SMART" id="SM00906">
    <property type="entry name" value="Fungal_trans"/>
    <property type="match status" value="1"/>
</dbReference>
<keyword evidence="6" id="KW-0238">DNA-binding</keyword>
<dbReference type="GO" id="GO:0005634">
    <property type="term" value="C:nucleus"/>
    <property type="evidence" value="ECO:0007669"/>
    <property type="project" value="UniProtKB-SubCell"/>
</dbReference>
<dbReference type="InterPro" id="IPR001138">
    <property type="entry name" value="Zn2Cys6_DnaBD"/>
</dbReference>
<dbReference type="AlphaFoldDB" id="A0A232LMU3"/>
<proteinExistence type="predicted"/>
<keyword evidence="7" id="KW-0010">Activator</keyword>
<feature type="compositionally biased region" description="Polar residues" evidence="10">
    <location>
        <begin position="690"/>
        <end position="701"/>
    </location>
</feature>
<dbReference type="EMBL" id="NPHW01006915">
    <property type="protein sequence ID" value="OXV05480.1"/>
    <property type="molecule type" value="Genomic_DNA"/>
</dbReference>
<dbReference type="CDD" id="cd00067">
    <property type="entry name" value="GAL4"/>
    <property type="match status" value="1"/>
</dbReference>
<evidence type="ECO:0000256" key="4">
    <source>
        <dbReference type="ARBA" id="ARBA00022911"/>
    </source>
</evidence>
<feature type="compositionally biased region" description="Low complexity" evidence="10">
    <location>
        <begin position="677"/>
        <end position="688"/>
    </location>
</feature>
<keyword evidence="13" id="KW-1185">Reference proteome</keyword>
<evidence type="ECO:0000313" key="13">
    <source>
        <dbReference type="Proteomes" id="UP000243515"/>
    </source>
</evidence>
<evidence type="ECO:0000256" key="8">
    <source>
        <dbReference type="ARBA" id="ARBA00023163"/>
    </source>
</evidence>
<evidence type="ECO:0000256" key="3">
    <source>
        <dbReference type="ARBA" id="ARBA00022833"/>
    </source>
</evidence>
<keyword evidence="4" id="KW-0672">Quinate metabolism</keyword>
<evidence type="ECO:0000256" key="6">
    <source>
        <dbReference type="ARBA" id="ARBA00023125"/>
    </source>
</evidence>
<dbReference type="Gene3D" id="4.10.240.10">
    <property type="entry name" value="Zn(2)-C6 fungal-type DNA-binding domain"/>
    <property type="match status" value="1"/>
</dbReference>
<dbReference type="GO" id="GO:0008270">
    <property type="term" value="F:zinc ion binding"/>
    <property type="evidence" value="ECO:0007669"/>
    <property type="project" value="InterPro"/>
</dbReference>
<dbReference type="InterPro" id="IPR036864">
    <property type="entry name" value="Zn2-C6_fun-type_DNA-bd_sf"/>
</dbReference>
<dbReference type="InterPro" id="IPR052783">
    <property type="entry name" value="Metabolic/Drug-Res_Regulator"/>
</dbReference>
<dbReference type="SMART" id="SM00066">
    <property type="entry name" value="GAL4"/>
    <property type="match status" value="1"/>
</dbReference>
<dbReference type="GO" id="GO:0045944">
    <property type="term" value="P:positive regulation of transcription by RNA polymerase II"/>
    <property type="evidence" value="ECO:0007669"/>
    <property type="project" value="TreeGrafter"/>
</dbReference>
<evidence type="ECO:0000313" key="12">
    <source>
        <dbReference type="EMBL" id="OXV05480.1"/>
    </source>
</evidence>
<dbReference type="OrthoDB" id="3364175at2759"/>
<gene>
    <name evidence="12" type="ORF">Egran_06752</name>
</gene>
<dbReference type="FunFam" id="4.10.240.10:FF:000005">
    <property type="entry name" value="Quinic acid utilization activator"/>
    <property type="match status" value="1"/>
</dbReference>
<dbReference type="GO" id="GO:0003677">
    <property type="term" value="F:DNA binding"/>
    <property type="evidence" value="ECO:0007669"/>
    <property type="project" value="UniProtKB-KW"/>
</dbReference>
<organism evidence="12 13">
    <name type="scientific">Elaphomyces granulatus</name>
    <dbReference type="NCBI Taxonomy" id="519963"/>
    <lineage>
        <taxon>Eukaryota</taxon>
        <taxon>Fungi</taxon>
        <taxon>Dikarya</taxon>
        <taxon>Ascomycota</taxon>
        <taxon>Pezizomycotina</taxon>
        <taxon>Eurotiomycetes</taxon>
        <taxon>Eurotiomycetidae</taxon>
        <taxon>Eurotiales</taxon>
        <taxon>Elaphomycetaceae</taxon>
        <taxon>Elaphomyces</taxon>
    </lineage>
</organism>
<dbReference type="Pfam" id="PF00172">
    <property type="entry name" value="Zn_clus"/>
    <property type="match status" value="1"/>
</dbReference>
<dbReference type="PANTHER" id="PTHR47655">
    <property type="entry name" value="QUINIC ACID UTILIZATION ACTIVATOR"/>
    <property type="match status" value="1"/>
</dbReference>
<evidence type="ECO:0000256" key="2">
    <source>
        <dbReference type="ARBA" id="ARBA00022723"/>
    </source>
</evidence>
<evidence type="ECO:0000256" key="7">
    <source>
        <dbReference type="ARBA" id="ARBA00023159"/>
    </source>
</evidence>
<evidence type="ECO:0000256" key="5">
    <source>
        <dbReference type="ARBA" id="ARBA00023015"/>
    </source>
</evidence>
<dbReference type="PROSITE" id="PS00463">
    <property type="entry name" value="ZN2_CY6_FUNGAL_1"/>
    <property type="match status" value="1"/>
</dbReference>
<evidence type="ECO:0000259" key="11">
    <source>
        <dbReference type="PROSITE" id="PS50048"/>
    </source>
</evidence>
<keyword evidence="3" id="KW-0862">Zinc</keyword>
<feature type="region of interest" description="Disordered" evidence="10">
    <location>
        <begin position="134"/>
        <end position="213"/>
    </location>
</feature>
<dbReference type="GO" id="GO:0000981">
    <property type="term" value="F:DNA-binding transcription factor activity, RNA polymerase II-specific"/>
    <property type="evidence" value="ECO:0007669"/>
    <property type="project" value="InterPro"/>
</dbReference>
<feature type="region of interest" description="Disordered" evidence="10">
    <location>
        <begin position="668"/>
        <end position="701"/>
    </location>
</feature>
<reference evidence="12 13" key="1">
    <citation type="journal article" date="2015" name="Environ. Microbiol.">
        <title>Metagenome sequence of Elaphomyces granulatus from sporocarp tissue reveals Ascomycota ectomycorrhizal fingerprints of genome expansion and a Proteobacteria-rich microbiome.</title>
        <authorList>
            <person name="Quandt C.A."/>
            <person name="Kohler A."/>
            <person name="Hesse C.N."/>
            <person name="Sharpton T.J."/>
            <person name="Martin F."/>
            <person name="Spatafora J.W."/>
        </authorList>
    </citation>
    <scope>NUCLEOTIDE SEQUENCE [LARGE SCALE GENOMIC DNA]</scope>
    <source>
        <strain evidence="12 13">OSC145934</strain>
    </source>
</reference>
<accession>A0A232LMU3</accession>
<comment type="subcellular location">
    <subcellularLocation>
        <location evidence="1">Nucleus</location>
    </subcellularLocation>
</comment>
<dbReference type="Proteomes" id="UP000243515">
    <property type="component" value="Unassembled WGS sequence"/>
</dbReference>
<sequence>MDDGAESKGPRRKRVSRACDRCRSKKDKCDGIRPSCSACQASGQTCSYEPHAKKRGLPEGYVRGLEKLWALALSNFDGFEDRVLALLGATAESAGRRPTLMKLWTNENTSESLHEVWKTSRLWGVLEKMLSNTDADADADAETDAASDAQQKRHSIPSPTKRSREESGASTVDPGGQQWVYRIGRGGPKPSGSDGLRVIDPSTSSSPPPGAKRARTSLILSNHHPRPQTMNLPVLDGPTMQLPQEASQLLEIYFSRTHPWFPVLSKQNILRTSYLYANGPIAVGRSSPGAGYHAALWAILSYTTAQVTMVPPENGRRVQAGEGNPAIPRSKANDFYALARGLIPPESERFDIGHIEALLLMSLVCIGLEDWIAAWLLSGQAVRMAAALELMEGSPPNDGRADEPQQRKGVLLGCFIVDSILSNRLSRPPCMQPETLALVGRLELDGQEEWTDWMEVLSPNSNPQGTNPPHPGPLRSLSGFNQLADLAGTLNRIGRGFQSSNAHVLLDRLKQWDDQLPLGCRLIHPESIYPERHSPLLPHQTYLTLTYIATLLFIYTRLTSREPHSLQQPPWLESSRSLLFRALSVLSHHADNFRICGLPPLFEYPLRSIYESAHTLWPRLESHNFAFLQWAGMFRQSLVDIRPTWPVFGSLVAAIGYAFQGELPPSPFHGPVPGPSPSTTTYSSGPRGAVSSTFQADPASNANDAGPYLLTGSTFGPGHVAKSDGFGLVSDDYYQIMSQHPTSDTKEFPIRNGASAPGQPRELSAILLDKFLSSGNPVNLNLGPVSQQRLPIPESSVSNMMPPPAISNAADGRFNGPGLNAGVRRVPDSSSPNAMDSIFKDLAHLDANEWTLNREESMREFGFIDDNTFHAFCHDPDRLVGSQPLVHPPSAADI</sequence>
<dbReference type="PROSITE" id="PS50048">
    <property type="entry name" value="ZN2_CY6_FUNGAL_2"/>
    <property type="match status" value="1"/>
</dbReference>